<comment type="caution">
    <text evidence="1">The sequence shown here is derived from an EMBL/GenBank/DDBJ whole genome shotgun (WGS) entry which is preliminary data.</text>
</comment>
<gene>
    <name evidence="1" type="ORF">COB13_10865</name>
</gene>
<name>A0A2A4YYX8_9PROT</name>
<accession>A0A2A4YYX8</accession>
<reference key="1">
    <citation type="submission" date="2017-08" db="EMBL/GenBank/DDBJ databases">
        <title>A dynamic microbial community with high functional redundancy inhabits the cold, oxic subseafloor aquifer.</title>
        <authorList>
            <person name="Tully B.J."/>
            <person name="Wheat C.G."/>
            <person name="Glazer B.T."/>
            <person name="Huber J.A."/>
        </authorList>
    </citation>
    <scope>NUCLEOTIDE SEQUENCE [LARGE SCALE GENOMIC DNA]</scope>
</reference>
<protein>
    <submittedName>
        <fullName evidence="1">Uncharacterized protein</fullName>
    </submittedName>
</protein>
<dbReference type="EMBL" id="NVUS01000013">
    <property type="protein sequence ID" value="PCJ00084.1"/>
    <property type="molecule type" value="Genomic_DNA"/>
</dbReference>
<proteinExistence type="predicted"/>
<dbReference type="AlphaFoldDB" id="A0A2A4YYX8"/>
<reference evidence="1" key="2">
    <citation type="journal article" date="2018" name="ISME J.">
        <title>A dynamic microbial community with high functional redundancy inhabits the cold, oxic subseafloor aquifer.</title>
        <authorList>
            <person name="Tully B.J."/>
            <person name="Wheat C.G."/>
            <person name="Glazer B.T."/>
            <person name="Huber J.A."/>
        </authorList>
    </citation>
    <scope>NUCLEOTIDE SEQUENCE</scope>
    <source>
        <strain evidence="1">NORP83</strain>
    </source>
</reference>
<sequence length="141" mass="16659">MNNNTVTALDYSPAHPWYYFLGGIVLPPKRIKNLIDDSGRESYRAEEFERLNRKAEPQRSESLRLMKDKIKQDLARDISIYRTVVRELNIERGKRSVSSPFRMCDDVHTSMSLKYCHIYNDLLHLKYLENMASKQMDLFVL</sequence>
<evidence type="ECO:0000313" key="1">
    <source>
        <dbReference type="EMBL" id="PCJ00084.1"/>
    </source>
</evidence>
<organism evidence="1">
    <name type="scientific">OCS116 cluster bacterium</name>
    <dbReference type="NCBI Taxonomy" id="2030921"/>
    <lineage>
        <taxon>Bacteria</taxon>
        <taxon>Pseudomonadati</taxon>
        <taxon>Pseudomonadota</taxon>
        <taxon>Alphaproteobacteria</taxon>
        <taxon>OCS116 cluster</taxon>
    </lineage>
</organism>